<keyword evidence="3" id="KW-1185">Reference proteome</keyword>
<accession>A0A5E4QDB1</accession>
<dbReference type="EMBL" id="FZQP02002615">
    <property type="protein sequence ID" value="VVC96219.1"/>
    <property type="molecule type" value="Genomic_DNA"/>
</dbReference>
<dbReference type="OrthoDB" id="7071878at2759"/>
<protein>
    <submittedName>
        <fullName evidence="2">Uncharacterized protein</fullName>
    </submittedName>
</protein>
<gene>
    <name evidence="2" type="ORF">LSINAPIS_LOCUS7762</name>
</gene>
<evidence type="ECO:0000313" key="2">
    <source>
        <dbReference type="EMBL" id="VVC96219.1"/>
    </source>
</evidence>
<feature type="signal peptide" evidence="1">
    <location>
        <begin position="1"/>
        <end position="18"/>
    </location>
</feature>
<dbReference type="AlphaFoldDB" id="A0A5E4QDB1"/>
<feature type="chain" id="PRO_5022996351" evidence="1">
    <location>
        <begin position="19"/>
        <end position="337"/>
    </location>
</feature>
<dbReference type="Proteomes" id="UP000324832">
    <property type="component" value="Unassembled WGS sequence"/>
</dbReference>
<reference evidence="2 3" key="1">
    <citation type="submission" date="2017-07" db="EMBL/GenBank/DDBJ databases">
        <authorList>
            <person name="Talla V."/>
            <person name="Backstrom N."/>
        </authorList>
    </citation>
    <scope>NUCLEOTIDE SEQUENCE [LARGE SCALE GENOMIC DNA]</scope>
</reference>
<evidence type="ECO:0000313" key="3">
    <source>
        <dbReference type="Proteomes" id="UP000324832"/>
    </source>
</evidence>
<evidence type="ECO:0000256" key="1">
    <source>
        <dbReference type="SAM" id="SignalP"/>
    </source>
</evidence>
<dbReference type="SUPFAM" id="SSF63829">
    <property type="entry name" value="Calcium-dependent phosphotriesterase"/>
    <property type="match status" value="1"/>
</dbReference>
<keyword evidence="1" id="KW-0732">Signal</keyword>
<proteinExistence type="predicted"/>
<name>A0A5E4QDB1_9NEOP</name>
<organism evidence="2 3">
    <name type="scientific">Leptidea sinapis</name>
    <dbReference type="NCBI Taxonomy" id="189913"/>
    <lineage>
        <taxon>Eukaryota</taxon>
        <taxon>Metazoa</taxon>
        <taxon>Ecdysozoa</taxon>
        <taxon>Arthropoda</taxon>
        <taxon>Hexapoda</taxon>
        <taxon>Insecta</taxon>
        <taxon>Pterygota</taxon>
        <taxon>Neoptera</taxon>
        <taxon>Endopterygota</taxon>
        <taxon>Lepidoptera</taxon>
        <taxon>Glossata</taxon>
        <taxon>Ditrysia</taxon>
        <taxon>Papilionoidea</taxon>
        <taxon>Pieridae</taxon>
        <taxon>Dismorphiinae</taxon>
        <taxon>Leptidea</taxon>
    </lineage>
</organism>
<sequence>MMKSQIFTALLLVALAVGAPVSEEDDEKVTVTKNFFPDFLIKYTSKHDIVKIIVPINSLNFDENSSESESNSKETDSEVTIFFVEADVDENGKRDYKGLYVLKEGKSKMILANGVDAAASCDDSKKVYLAATDGLYTYKDDDKTAVKYGSLTDNIKGIAKEKSGDVLYILTDDNNVYNVTNNGNSKVKVDGIENAQQIVLDYSDNLYYYTPDKKIHVKTADGITEITGLPANPTKVNIIRPPFIIEDGLPILIDNVAYIAYSNGTSENSDFDFEADAIPTAFGMEPALIQYYAYNKNIYEYNILAMVLGEILDELKTFLSGKTDSIQSIATRKKNKV</sequence>